<protein>
    <submittedName>
        <fullName evidence="3">CoA transferase</fullName>
    </submittedName>
</protein>
<name>A0A941D429_9CAUL</name>
<evidence type="ECO:0000256" key="1">
    <source>
        <dbReference type="ARBA" id="ARBA00022679"/>
    </source>
</evidence>
<keyword evidence="4" id="KW-1185">Reference proteome</keyword>
<comment type="caution">
    <text evidence="3">The sequence shown here is derived from an EMBL/GenBank/DDBJ whole genome shotgun (WGS) entry which is preliminary data.</text>
</comment>
<dbReference type="SUPFAM" id="SSF89796">
    <property type="entry name" value="CoA-transferase family III (CaiB/BaiF)"/>
    <property type="match status" value="1"/>
</dbReference>
<keyword evidence="1 3" id="KW-0808">Transferase</keyword>
<feature type="region of interest" description="Disordered" evidence="2">
    <location>
        <begin position="47"/>
        <end position="69"/>
    </location>
</feature>
<dbReference type="InterPro" id="IPR044855">
    <property type="entry name" value="CoA-Trfase_III_dom3_sf"/>
</dbReference>
<dbReference type="RefSeq" id="WP_215340319.1">
    <property type="nucleotide sequence ID" value="NZ_JAGSGD010000001.1"/>
</dbReference>
<accession>A0A941D429</accession>
<proteinExistence type="predicted"/>
<dbReference type="InterPro" id="IPR023606">
    <property type="entry name" value="CoA-Trfase_III_dom_1_sf"/>
</dbReference>
<sequence>MLEGLKVVEFATYVAGPGAAAVMADWGAEVIKVESATGDPMRAFYPDTAEQPGNPVFSNDNRGKRGIVLDTGTPEGREALVRILADTDVFITNLRPGALKRARLDYDSLKAELPRMIYCSVSGYGLDGEATDLPAFDITAFWAKGGVAGATIPSDVTPFNCRPGFGDHVTALAALSAVLAALRARDATGRGRLVETSLIRAGVYAVGWDLSVQLRYGEVKTAPPRRETLSPLSGYFRTADQRWFAMVPRGANPWRPVAIAAGRPDLAEDPQFGDPLWRSANVGQILDILDAGFGQLTLAEVSARLTAGDVIWAPLQRPEDVVTDPHAEAAGCFVEVQDRHGGTFRAPNTPVRFPGFDYGARRPAPGLGQHTAEVLAEAGYSSGEIARLRGLGAVI</sequence>
<dbReference type="InterPro" id="IPR003673">
    <property type="entry name" value="CoA-Trfase_fam_III"/>
</dbReference>
<dbReference type="PANTHER" id="PTHR48207:SF4">
    <property type="entry name" value="BLL6097 PROTEIN"/>
    <property type="match status" value="1"/>
</dbReference>
<dbReference type="AlphaFoldDB" id="A0A941D429"/>
<dbReference type="Proteomes" id="UP000622580">
    <property type="component" value="Unassembled WGS sequence"/>
</dbReference>
<dbReference type="EMBL" id="JAGSGD010000001">
    <property type="protein sequence ID" value="MBR7619838.1"/>
    <property type="molecule type" value="Genomic_DNA"/>
</dbReference>
<dbReference type="Pfam" id="PF02515">
    <property type="entry name" value="CoA_transf_3"/>
    <property type="match status" value="1"/>
</dbReference>
<dbReference type="Gene3D" id="3.30.1540.10">
    <property type="entry name" value="formyl-coa transferase, domain 3"/>
    <property type="match status" value="1"/>
</dbReference>
<dbReference type="Gene3D" id="3.40.50.10540">
    <property type="entry name" value="Crotonobetainyl-coa:carnitine coa-transferase, domain 1"/>
    <property type="match status" value="1"/>
</dbReference>
<dbReference type="GO" id="GO:0008410">
    <property type="term" value="F:CoA-transferase activity"/>
    <property type="evidence" value="ECO:0007669"/>
    <property type="project" value="TreeGrafter"/>
</dbReference>
<reference evidence="3" key="1">
    <citation type="submission" date="2021-04" db="EMBL/GenBank/DDBJ databases">
        <title>Draft genome assembly of strain Phenylobacterium sp. 20VBR1 using MiniION and Illumina platforms.</title>
        <authorList>
            <person name="Thomas F.A."/>
            <person name="Krishnan K.P."/>
            <person name="Sinha R.K."/>
        </authorList>
    </citation>
    <scope>NUCLEOTIDE SEQUENCE</scope>
    <source>
        <strain evidence="3">20VBR1</strain>
    </source>
</reference>
<gene>
    <name evidence="3" type="ORF">JKL49_10600</name>
</gene>
<dbReference type="InterPro" id="IPR050483">
    <property type="entry name" value="CoA-transferase_III_domain"/>
</dbReference>
<evidence type="ECO:0000313" key="3">
    <source>
        <dbReference type="EMBL" id="MBR7619838.1"/>
    </source>
</evidence>
<evidence type="ECO:0000313" key="4">
    <source>
        <dbReference type="Proteomes" id="UP000622580"/>
    </source>
</evidence>
<evidence type="ECO:0000256" key="2">
    <source>
        <dbReference type="SAM" id="MobiDB-lite"/>
    </source>
</evidence>
<dbReference type="PANTHER" id="PTHR48207">
    <property type="entry name" value="SUCCINATE--HYDROXYMETHYLGLUTARATE COA-TRANSFERASE"/>
    <property type="match status" value="1"/>
</dbReference>
<organism evidence="3 4">
    <name type="scientific">Phenylobacterium glaciei</name>
    <dbReference type="NCBI Taxonomy" id="2803784"/>
    <lineage>
        <taxon>Bacteria</taxon>
        <taxon>Pseudomonadati</taxon>
        <taxon>Pseudomonadota</taxon>
        <taxon>Alphaproteobacteria</taxon>
        <taxon>Caulobacterales</taxon>
        <taxon>Caulobacteraceae</taxon>
        <taxon>Phenylobacterium</taxon>
    </lineage>
</organism>